<dbReference type="Proteomes" id="UP000472839">
    <property type="component" value="Unassembled WGS sequence"/>
</dbReference>
<name>A0A6L4WWK1_9BACT</name>
<reference evidence="3 4" key="1">
    <citation type="submission" date="2019-10" db="EMBL/GenBank/DDBJ databases">
        <title>Poseidonibacter ostreae sp. nov., isolated from the gut of the Ostrea denselamellosa.</title>
        <authorList>
            <person name="Choi A."/>
        </authorList>
    </citation>
    <scope>NUCLEOTIDE SEQUENCE [LARGE SCALE GENOMIC DNA]</scope>
    <source>
        <strain evidence="3 4">SJOD-M-33</strain>
    </source>
</reference>
<dbReference type="PANTHER" id="PTHR35272">
    <property type="entry name" value="THIOL:DISULFIDE INTERCHANGE PROTEIN DSBC-RELATED"/>
    <property type="match status" value="1"/>
</dbReference>
<accession>A0A6L4WWK1</accession>
<dbReference type="InterPro" id="IPR036249">
    <property type="entry name" value="Thioredoxin-like_sf"/>
</dbReference>
<dbReference type="Gene3D" id="3.40.30.10">
    <property type="entry name" value="Glutaredoxin"/>
    <property type="match status" value="1"/>
</dbReference>
<sequence length="243" mass="27361">MKKRNKILLSLVALASLANADFLSQEEVKNFDKAGFFDKVNGKVTRVFDSGSMYIVDVQQKEINDTVYVTKDKKVMFSGVAIDMNKGQKINLPVDISIAKGKESFSIGNGKNEISIFTDAQCPYCQAFVKYIPEIIEKTDTKINVFHYPLQMHSKARALAQYQTSLVGKMNPVDIIKIDEHDRGFRESNMTSEFIEKANKEIDEQIAIGNKLGIKGTPYILDSKGNVLDWQVYFSKLGIKIGR</sequence>
<evidence type="ECO:0000313" key="4">
    <source>
        <dbReference type="Proteomes" id="UP000472839"/>
    </source>
</evidence>
<evidence type="ECO:0000259" key="2">
    <source>
        <dbReference type="Pfam" id="PF13098"/>
    </source>
</evidence>
<dbReference type="InterPro" id="IPR012336">
    <property type="entry name" value="Thioredoxin-like_fold"/>
</dbReference>
<dbReference type="SUPFAM" id="SSF52833">
    <property type="entry name" value="Thioredoxin-like"/>
    <property type="match status" value="1"/>
</dbReference>
<protein>
    <submittedName>
        <fullName evidence="3">Thioredoxin fold domain-containing protein</fullName>
    </submittedName>
</protein>
<dbReference type="PANTHER" id="PTHR35272:SF3">
    <property type="entry name" value="THIOL:DISULFIDE INTERCHANGE PROTEIN DSBC"/>
    <property type="match status" value="1"/>
</dbReference>
<dbReference type="InterPro" id="IPR051470">
    <property type="entry name" value="Thiol:disulfide_interchange"/>
</dbReference>
<comment type="caution">
    <text evidence="3">The sequence shown here is derived from an EMBL/GenBank/DDBJ whole genome shotgun (WGS) entry which is preliminary data.</text>
</comment>
<gene>
    <name evidence="3" type="ORF">GBG19_00060</name>
</gene>
<evidence type="ECO:0000256" key="1">
    <source>
        <dbReference type="SAM" id="SignalP"/>
    </source>
</evidence>
<feature type="chain" id="PRO_5026968496" evidence="1">
    <location>
        <begin position="21"/>
        <end position="243"/>
    </location>
</feature>
<organism evidence="3 4">
    <name type="scientific">Poseidonibacter ostreae</name>
    <dbReference type="NCBI Taxonomy" id="2654171"/>
    <lineage>
        <taxon>Bacteria</taxon>
        <taxon>Pseudomonadati</taxon>
        <taxon>Campylobacterota</taxon>
        <taxon>Epsilonproteobacteria</taxon>
        <taxon>Campylobacterales</taxon>
        <taxon>Arcobacteraceae</taxon>
        <taxon>Poseidonibacter</taxon>
    </lineage>
</organism>
<dbReference type="AlphaFoldDB" id="A0A6L4WWK1"/>
<dbReference type="Pfam" id="PF13098">
    <property type="entry name" value="Thioredoxin_2"/>
    <property type="match status" value="1"/>
</dbReference>
<keyword evidence="1" id="KW-0732">Signal</keyword>
<feature type="signal peptide" evidence="1">
    <location>
        <begin position="1"/>
        <end position="20"/>
    </location>
</feature>
<dbReference type="EMBL" id="WFKK01000001">
    <property type="protein sequence ID" value="KAB7891261.1"/>
    <property type="molecule type" value="Genomic_DNA"/>
</dbReference>
<proteinExistence type="predicted"/>
<evidence type="ECO:0000313" key="3">
    <source>
        <dbReference type="EMBL" id="KAB7891261.1"/>
    </source>
</evidence>
<dbReference type="RefSeq" id="WP_152279363.1">
    <property type="nucleotide sequence ID" value="NZ_WFKK01000001.1"/>
</dbReference>
<feature type="domain" description="Thioredoxin-like fold" evidence="2">
    <location>
        <begin position="108"/>
        <end position="226"/>
    </location>
</feature>